<dbReference type="Proteomes" id="UP000070501">
    <property type="component" value="Unassembled WGS sequence"/>
</dbReference>
<organism evidence="1 2">
    <name type="scientific">Microdochium bolleyi</name>
    <dbReference type="NCBI Taxonomy" id="196109"/>
    <lineage>
        <taxon>Eukaryota</taxon>
        <taxon>Fungi</taxon>
        <taxon>Dikarya</taxon>
        <taxon>Ascomycota</taxon>
        <taxon>Pezizomycotina</taxon>
        <taxon>Sordariomycetes</taxon>
        <taxon>Xylariomycetidae</taxon>
        <taxon>Xylariales</taxon>
        <taxon>Microdochiaceae</taxon>
        <taxon>Microdochium</taxon>
    </lineage>
</organism>
<proteinExistence type="predicted"/>
<reference evidence="2" key="1">
    <citation type="submission" date="2016-02" db="EMBL/GenBank/DDBJ databases">
        <title>Draft genome sequence of Microdochium bolleyi, a fungal endophyte of beachgrass.</title>
        <authorList>
            <consortium name="DOE Joint Genome Institute"/>
            <person name="David A.S."/>
            <person name="May G."/>
            <person name="Haridas S."/>
            <person name="Lim J."/>
            <person name="Wang M."/>
            <person name="Labutti K."/>
            <person name="Lipzen A."/>
            <person name="Barry K."/>
            <person name="Grigoriev I.V."/>
        </authorList>
    </citation>
    <scope>NUCLEOTIDE SEQUENCE [LARGE SCALE GENOMIC DNA]</scope>
    <source>
        <strain evidence="2">J235TASD1</strain>
    </source>
</reference>
<evidence type="ECO:0000313" key="2">
    <source>
        <dbReference type="Proteomes" id="UP000070501"/>
    </source>
</evidence>
<feature type="non-terminal residue" evidence="1">
    <location>
        <position position="183"/>
    </location>
</feature>
<sequence>MCPPGVDQTTRRPPRWTIMALEAEQVQKLPDYNSPWNFIAARKTLDAWRRLYRVSAQPGNSPLPAPEMISTEITTNKNDPAILGNALTANIPKVATIANTAKPCRSSASTKRLSRLESLPADLFSLTTSYLIEDAGGPSALAALALTSQHLFQHVLYHLHHRFISLTMSRAAAQSQSGIWAGQ</sequence>
<dbReference type="EMBL" id="KQ964255">
    <property type="protein sequence ID" value="KXJ89320.1"/>
    <property type="molecule type" value="Genomic_DNA"/>
</dbReference>
<protein>
    <submittedName>
        <fullName evidence="1">Uncharacterized protein</fullName>
    </submittedName>
</protein>
<keyword evidence="2" id="KW-1185">Reference proteome</keyword>
<dbReference type="InParanoid" id="A0A136IWD2"/>
<dbReference type="OrthoDB" id="2588098at2759"/>
<evidence type="ECO:0000313" key="1">
    <source>
        <dbReference type="EMBL" id="KXJ89320.1"/>
    </source>
</evidence>
<name>A0A136IWD2_9PEZI</name>
<dbReference type="AlphaFoldDB" id="A0A136IWD2"/>
<accession>A0A136IWD2</accession>
<gene>
    <name evidence="1" type="ORF">Micbo1qcDRAFT_165378</name>
</gene>